<feature type="compositionally biased region" description="Gly residues" evidence="1">
    <location>
        <begin position="21"/>
        <end position="32"/>
    </location>
</feature>
<dbReference type="AlphaFoldDB" id="A0A7J0C802"/>
<keyword evidence="3" id="KW-1185">Reference proteome</keyword>
<name>A0A7J0C802_9ACTN</name>
<dbReference type="EMBL" id="BLWC01000001">
    <property type="protein sequence ID" value="GFM98622.1"/>
    <property type="molecule type" value="Genomic_DNA"/>
</dbReference>
<feature type="region of interest" description="Disordered" evidence="1">
    <location>
        <begin position="1"/>
        <end position="45"/>
    </location>
</feature>
<accession>A0A7J0C802</accession>
<evidence type="ECO:0000313" key="2">
    <source>
        <dbReference type="EMBL" id="GFM98622.1"/>
    </source>
</evidence>
<dbReference type="Proteomes" id="UP000498980">
    <property type="component" value="Unassembled WGS sequence"/>
</dbReference>
<comment type="caution">
    <text evidence="2">The sequence shown here is derived from an EMBL/GenBank/DDBJ whole genome shotgun (WGS) entry which is preliminary data.</text>
</comment>
<evidence type="ECO:0000256" key="1">
    <source>
        <dbReference type="SAM" id="MobiDB-lite"/>
    </source>
</evidence>
<organism evidence="2 3">
    <name type="scientific">Streptomyces fulvorobeus</name>
    <dbReference type="NCBI Taxonomy" id="284028"/>
    <lineage>
        <taxon>Bacteria</taxon>
        <taxon>Bacillati</taxon>
        <taxon>Actinomycetota</taxon>
        <taxon>Actinomycetes</taxon>
        <taxon>Kitasatosporales</taxon>
        <taxon>Streptomycetaceae</taxon>
        <taxon>Streptomyces</taxon>
    </lineage>
</organism>
<proteinExistence type="predicted"/>
<gene>
    <name evidence="2" type="ORF">Sfulv_34330</name>
</gene>
<evidence type="ECO:0000313" key="3">
    <source>
        <dbReference type="Proteomes" id="UP000498980"/>
    </source>
</evidence>
<reference evidence="2 3" key="1">
    <citation type="submission" date="2020-05" db="EMBL/GenBank/DDBJ databases">
        <title>Whole genome shotgun sequence of Streptomyces fulvorobeus NBRC 15897.</title>
        <authorList>
            <person name="Komaki H."/>
            <person name="Tamura T."/>
        </authorList>
    </citation>
    <scope>NUCLEOTIDE SEQUENCE [LARGE SCALE GENOMIC DNA]</scope>
    <source>
        <strain evidence="2 3">NBRC 15897</strain>
    </source>
</reference>
<sequence>MVVGPRAAVVGLRGRDDEGGQSQGAGNSGNGGTNTHVFPSGERGPAVCGSPCGARVVYESGDSIDQTGLRSEWLYES</sequence>
<protein>
    <submittedName>
        <fullName evidence="2">Uncharacterized protein</fullName>
    </submittedName>
</protein>